<organism evidence="2 3">
    <name type="scientific">Poriferisphaera corsica</name>
    <dbReference type="NCBI Taxonomy" id="2528020"/>
    <lineage>
        <taxon>Bacteria</taxon>
        <taxon>Pseudomonadati</taxon>
        <taxon>Planctomycetota</taxon>
        <taxon>Phycisphaerae</taxon>
        <taxon>Phycisphaerales</taxon>
        <taxon>Phycisphaeraceae</taxon>
        <taxon>Poriferisphaera</taxon>
    </lineage>
</organism>
<dbReference type="RefSeq" id="WP_145077044.1">
    <property type="nucleotide sequence ID" value="NZ_CP036425.1"/>
</dbReference>
<feature type="coiled-coil region" evidence="1">
    <location>
        <begin position="4"/>
        <end position="57"/>
    </location>
</feature>
<evidence type="ECO:0000313" key="2">
    <source>
        <dbReference type="EMBL" id="QDU33759.1"/>
    </source>
</evidence>
<gene>
    <name evidence="2" type="ORF">KS4_18160</name>
</gene>
<evidence type="ECO:0008006" key="4">
    <source>
        <dbReference type="Google" id="ProtNLM"/>
    </source>
</evidence>
<reference evidence="2 3" key="1">
    <citation type="submission" date="2019-02" db="EMBL/GenBank/DDBJ databases">
        <title>Deep-cultivation of Planctomycetes and their phenomic and genomic characterization uncovers novel biology.</title>
        <authorList>
            <person name="Wiegand S."/>
            <person name="Jogler M."/>
            <person name="Boedeker C."/>
            <person name="Pinto D."/>
            <person name="Vollmers J."/>
            <person name="Rivas-Marin E."/>
            <person name="Kohn T."/>
            <person name="Peeters S.H."/>
            <person name="Heuer A."/>
            <person name="Rast P."/>
            <person name="Oberbeckmann S."/>
            <person name="Bunk B."/>
            <person name="Jeske O."/>
            <person name="Meyerdierks A."/>
            <person name="Storesund J.E."/>
            <person name="Kallscheuer N."/>
            <person name="Luecker S."/>
            <person name="Lage O.M."/>
            <person name="Pohl T."/>
            <person name="Merkel B.J."/>
            <person name="Hornburger P."/>
            <person name="Mueller R.-W."/>
            <person name="Bruemmer F."/>
            <person name="Labrenz M."/>
            <person name="Spormann A.M."/>
            <person name="Op den Camp H."/>
            <person name="Overmann J."/>
            <person name="Amann R."/>
            <person name="Jetten M.S.M."/>
            <person name="Mascher T."/>
            <person name="Medema M.H."/>
            <person name="Devos D.P."/>
            <person name="Kaster A.-K."/>
            <person name="Ovreas L."/>
            <person name="Rohde M."/>
            <person name="Galperin M.Y."/>
            <person name="Jogler C."/>
        </authorList>
    </citation>
    <scope>NUCLEOTIDE SEQUENCE [LARGE SCALE GENOMIC DNA]</scope>
    <source>
        <strain evidence="2 3">KS4</strain>
    </source>
</reference>
<sequence length="365" mass="40033">MKTAKEIKEALAANQAKMKELATTDDDNDTTDEIMKLKEIDESLNKELKAAEAAEDVISRKYEEKDNDDKEVERSYKVSDAVEEQLQQVVNSENSAKVQLDYDVVRGFTMGNDSVGSKMQGFQSPDRLRSLPSRVGRIVHPVDTIQAIPAIGGAKMTESGENDSGRPNSTAALGMKEARPVRGKVSYDSTSHALRTIPGLKKAIGQDGLSAAEEYYDTVFVKRLSELPAERKYAVAESTEFDRAEFMKCKAKMSATSGGLILVCNLATQSYLQGIKIDEGSGQFLCNDNGVIAGVQTILCEDMPDYEAVLCDPRTLDFYEFGKLLAVFDGISSPGDEKATYVAHIDVLFLRYNHVLHITNIDGSA</sequence>
<dbReference type="EMBL" id="CP036425">
    <property type="protein sequence ID" value="QDU33759.1"/>
    <property type="molecule type" value="Genomic_DNA"/>
</dbReference>
<name>A0A517YU70_9BACT</name>
<evidence type="ECO:0000256" key="1">
    <source>
        <dbReference type="SAM" id="Coils"/>
    </source>
</evidence>
<proteinExistence type="predicted"/>
<protein>
    <recommendedName>
        <fullName evidence="4">Phage major capsid protein</fullName>
    </recommendedName>
</protein>
<evidence type="ECO:0000313" key="3">
    <source>
        <dbReference type="Proteomes" id="UP000317369"/>
    </source>
</evidence>
<keyword evidence="1" id="KW-0175">Coiled coil</keyword>
<keyword evidence="3" id="KW-1185">Reference proteome</keyword>
<dbReference type="Proteomes" id="UP000317369">
    <property type="component" value="Chromosome"/>
</dbReference>
<accession>A0A517YU70</accession>
<dbReference type="AlphaFoldDB" id="A0A517YU70"/>
<dbReference type="KEGG" id="pcor:KS4_18160"/>